<dbReference type="OrthoDB" id="2953893at2759"/>
<evidence type="ECO:0000313" key="4">
    <source>
        <dbReference type="Proteomes" id="UP000015241"/>
    </source>
</evidence>
<keyword evidence="4" id="KW-1185">Reference proteome</keyword>
<dbReference type="PANTHER" id="PTHR40465">
    <property type="entry name" value="CHROMOSOME 1, WHOLE GENOME SHOTGUN SEQUENCE"/>
    <property type="match status" value="1"/>
</dbReference>
<feature type="transmembrane region" description="Helical" evidence="1">
    <location>
        <begin position="42"/>
        <end position="63"/>
    </location>
</feature>
<feature type="transmembrane region" description="Helical" evidence="1">
    <location>
        <begin position="116"/>
        <end position="139"/>
    </location>
</feature>
<keyword evidence="1" id="KW-1133">Transmembrane helix</keyword>
<dbReference type="AlphaFoldDB" id="S8EXY1"/>
<dbReference type="Proteomes" id="UP000015241">
    <property type="component" value="Unassembled WGS sequence"/>
</dbReference>
<organism evidence="3 4">
    <name type="scientific">Fomitopsis schrenkii</name>
    <name type="common">Brown rot fungus</name>
    <dbReference type="NCBI Taxonomy" id="2126942"/>
    <lineage>
        <taxon>Eukaryota</taxon>
        <taxon>Fungi</taxon>
        <taxon>Dikarya</taxon>
        <taxon>Basidiomycota</taxon>
        <taxon>Agaricomycotina</taxon>
        <taxon>Agaricomycetes</taxon>
        <taxon>Polyporales</taxon>
        <taxon>Fomitopsis</taxon>
    </lineage>
</organism>
<name>S8EXY1_FOMSC</name>
<feature type="transmembrane region" description="Helical" evidence="1">
    <location>
        <begin position="229"/>
        <end position="248"/>
    </location>
</feature>
<feature type="transmembrane region" description="Helical" evidence="1">
    <location>
        <begin position="146"/>
        <end position="167"/>
    </location>
</feature>
<reference evidence="3 4" key="1">
    <citation type="journal article" date="2012" name="Science">
        <title>The Paleozoic origin of enzymatic lignin decomposition reconstructed from 31 fungal genomes.</title>
        <authorList>
            <person name="Floudas D."/>
            <person name="Binder M."/>
            <person name="Riley R."/>
            <person name="Barry K."/>
            <person name="Blanchette R.A."/>
            <person name="Henrissat B."/>
            <person name="Martinez A.T."/>
            <person name="Otillar R."/>
            <person name="Spatafora J.W."/>
            <person name="Yadav J.S."/>
            <person name="Aerts A."/>
            <person name="Benoit I."/>
            <person name="Boyd A."/>
            <person name="Carlson A."/>
            <person name="Copeland A."/>
            <person name="Coutinho P.M."/>
            <person name="de Vries R.P."/>
            <person name="Ferreira P."/>
            <person name="Findley K."/>
            <person name="Foster B."/>
            <person name="Gaskell J."/>
            <person name="Glotzer D."/>
            <person name="Gorecki P."/>
            <person name="Heitman J."/>
            <person name="Hesse C."/>
            <person name="Hori C."/>
            <person name="Igarashi K."/>
            <person name="Jurgens J.A."/>
            <person name="Kallen N."/>
            <person name="Kersten P."/>
            <person name="Kohler A."/>
            <person name="Kuees U."/>
            <person name="Kumar T.K.A."/>
            <person name="Kuo A."/>
            <person name="LaButti K."/>
            <person name="Larrondo L.F."/>
            <person name="Lindquist E."/>
            <person name="Ling A."/>
            <person name="Lombard V."/>
            <person name="Lucas S."/>
            <person name="Lundell T."/>
            <person name="Martin R."/>
            <person name="McLaughlin D.J."/>
            <person name="Morgenstern I."/>
            <person name="Morin E."/>
            <person name="Murat C."/>
            <person name="Nagy L.G."/>
            <person name="Nolan M."/>
            <person name="Ohm R.A."/>
            <person name="Patyshakuliyeva A."/>
            <person name="Rokas A."/>
            <person name="Ruiz-Duenas F.J."/>
            <person name="Sabat G."/>
            <person name="Salamov A."/>
            <person name="Samejima M."/>
            <person name="Schmutz J."/>
            <person name="Slot J.C."/>
            <person name="St John F."/>
            <person name="Stenlid J."/>
            <person name="Sun H."/>
            <person name="Sun S."/>
            <person name="Syed K."/>
            <person name="Tsang A."/>
            <person name="Wiebenga A."/>
            <person name="Young D."/>
            <person name="Pisabarro A."/>
            <person name="Eastwood D.C."/>
            <person name="Martin F."/>
            <person name="Cullen D."/>
            <person name="Grigoriev I.V."/>
            <person name="Hibbett D.S."/>
        </authorList>
    </citation>
    <scope>NUCLEOTIDE SEQUENCE</scope>
    <source>
        <strain evidence="4">FP-58527</strain>
    </source>
</reference>
<feature type="domain" description="DUF6534" evidence="2">
    <location>
        <begin position="194"/>
        <end position="282"/>
    </location>
</feature>
<dbReference type="Pfam" id="PF20152">
    <property type="entry name" value="DUF6534"/>
    <property type="match status" value="1"/>
</dbReference>
<sequence length="340" mass="37458">MYALLHTSTDDRLTTTFPSESGRRLARVRLIPGFSRSLIPQLIGALFNWGLLGVLSVQAYFYHVYFPRDRLAFKLMVYCVVIAEWVHTGLITSGVLTIYCYNFGNPQSPIEMHNSWFAVPIMCSAVSVITQCFFAWRIYMFSKSRWLAGGVVILSVIQGTFGIAAGIMMEPLHVAEDIAHGAIWPMILVWISGAAAVDIIIAIIMTFLLSKSRTGIPLTDALVNRMIQLIVETGMLTATCAIVMLVLAKAPQTKNTLLYEVPSLTITKVYANTLLTNLNSRAGIQRDSQKVHISLGMLENSGASQSSGPTPVNVATSNAYELPSLHDKTYEFNQSRASMP</sequence>
<evidence type="ECO:0000313" key="3">
    <source>
        <dbReference type="EMBL" id="EPS94440.1"/>
    </source>
</evidence>
<gene>
    <name evidence="3" type="ORF">FOMPIDRAFT_1134397</name>
</gene>
<dbReference type="EMBL" id="KE504233">
    <property type="protein sequence ID" value="EPS94440.1"/>
    <property type="molecule type" value="Genomic_DNA"/>
</dbReference>
<evidence type="ECO:0000259" key="2">
    <source>
        <dbReference type="Pfam" id="PF20152"/>
    </source>
</evidence>
<dbReference type="eggNOG" id="ENOG502SRYS">
    <property type="taxonomic scope" value="Eukaryota"/>
</dbReference>
<dbReference type="PANTHER" id="PTHR40465:SF1">
    <property type="entry name" value="DUF6534 DOMAIN-CONTAINING PROTEIN"/>
    <property type="match status" value="1"/>
</dbReference>
<dbReference type="InterPro" id="IPR045339">
    <property type="entry name" value="DUF6534"/>
</dbReference>
<protein>
    <recommendedName>
        <fullName evidence="2">DUF6534 domain-containing protein</fullName>
    </recommendedName>
</protein>
<accession>S8EXY1</accession>
<evidence type="ECO:0000256" key="1">
    <source>
        <dbReference type="SAM" id="Phobius"/>
    </source>
</evidence>
<dbReference type="InParanoid" id="S8EXY1"/>
<keyword evidence="1" id="KW-0472">Membrane</keyword>
<keyword evidence="1" id="KW-0812">Transmembrane</keyword>
<feature type="transmembrane region" description="Helical" evidence="1">
    <location>
        <begin position="75"/>
        <end position="104"/>
    </location>
</feature>
<proteinExistence type="predicted"/>
<dbReference type="HOGENOM" id="CLU_046025_2_1_1"/>
<dbReference type="STRING" id="743788.S8EXY1"/>
<feature type="transmembrane region" description="Helical" evidence="1">
    <location>
        <begin position="187"/>
        <end position="209"/>
    </location>
</feature>